<dbReference type="EMBL" id="MU250529">
    <property type="protein sequence ID" value="KAG7448483.1"/>
    <property type="molecule type" value="Genomic_DNA"/>
</dbReference>
<gene>
    <name evidence="1" type="ORF">BT62DRAFT_1003198</name>
</gene>
<proteinExistence type="predicted"/>
<name>A0A9P7VW90_9AGAR</name>
<evidence type="ECO:0000313" key="1">
    <source>
        <dbReference type="EMBL" id="KAG7448483.1"/>
    </source>
</evidence>
<comment type="caution">
    <text evidence="1">The sequence shown here is derived from an EMBL/GenBank/DDBJ whole genome shotgun (WGS) entry which is preliminary data.</text>
</comment>
<accession>A0A9P7VW90</accession>
<dbReference type="OrthoDB" id="2883783at2759"/>
<protein>
    <submittedName>
        <fullName evidence="1">Uncharacterized protein</fullName>
    </submittedName>
</protein>
<sequence>MSTFVDREYSRRYPNSRPFACGGLGSPIFSHRLHACQYNPKNTVRVGLDALAYLPNPTTLTISGDTATNWHDTQFHSFTNIIDFTIEAPAGAHLERHLHNFTISNPRLQPYIFDKETGPFALQYLELYGQLTSLTSVCLSDDDDGGSTAKRGKLGKSDRILIAHLSSYSGLEELTVSAFGVKFFRKALPRHIDILAKLVLEYGFWGGSPSDYDFTAVSQLHNLQHLEITLLSIILAASEVMVPTAVVWLDHSDLLTCPQRFCYTDELKMNVDKIIQHYINIGQNCPLPLRVHVHAWERMSVTYHIIGARFIQVCCFRHTAESQELPCETDGRRKLFRIWAAGMPFMFIRHCARGDDTLDDMESLRQFIFKTCYIGSLSFARLRALVSGCRDTLGGIASIR</sequence>
<dbReference type="AlphaFoldDB" id="A0A9P7VW90"/>
<reference evidence="1" key="1">
    <citation type="submission" date="2020-11" db="EMBL/GenBank/DDBJ databases">
        <title>Adaptations for nitrogen fixation in a non-lichenized fungal sporocarp promotes dispersal by wood-feeding termites.</title>
        <authorList>
            <consortium name="DOE Joint Genome Institute"/>
            <person name="Koch R.A."/>
            <person name="Yoon G."/>
            <person name="Arayal U."/>
            <person name="Lail K."/>
            <person name="Amirebrahimi M."/>
            <person name="Labutti K."/>
            <person name="Lipzen A."/>
            <person name="Riley R."/>
            <person name="Barry K."/>
            <person name="Henrissat B."/>
            <person name="Grigoriev I.V."/>
            <person name="Herr J.R."/>
            <person name="Aime M.C."/>
        </authorList>
    </citation>
    <scope>NUCLEOTIDE SEQUENCE</scope>
    <source>
        <strain evidence="1">MCA 3950</strain>
    </source>
</reference>
<evidence type="ECO:0000313" key="2">
    <source>
        <dbReference type="Proteomes" id="UP000812287"/>
    </source>
</evidence>
<dbReference type="Proteomes" id="UP000812287">
    <property type="component" value="Unassembled WGS sequence"/>
</dbReference>
<dbReference type="GeneID" id="66099206"/>
<dbReference type="RefSeq" id="XP_043041983.1">
    <property type="nucleotide sequence ID" value="XM_043176919.1"/>
</dbReference>
<organism evidence="1 2">
    <name type="scientific">Guyanagaster necrorhizus</name>
    <dbReference type="NCBI Taxonomy" id="856835"/>
    <lineage>
        <taxon>Eukaryota</taxon>
        <taxon>Fungi</taxon>
        <taxon>Dikarya</taxon>
        <taxon>Basidiomycota</taxon>
        <taxon>Agaricomycotina</taxon>
        <taxon>Agaricomycetes</taxon>
        <taxon>Agaricomycetidae</taxon>
        <taxon>Agaricales</taxon>
        <taxon>Marasmiineae</taxon>
        <taxon>Physalacriaceae</taxon>
        <taxon>Guyanagaster</taxon>
    </lineage>
</organism>
<keyword evidence="2" id="KW-1185">Reference proteome</keyword>